<dbReference type="GO" id="GO:0071949">
    <property type="term" value="F:FAD binding"/>
    <property type="evidence" value="ECO:0007669"/>
    <property type="project" value="InterPro"/>
</dbReference>
<evidence type="ECO:0000256" key="5">
    <source>
        <dbReference type="ARBA" id="ARBA00023002"/>
    </source>
</evidence>
<dbReference type="STRING" id="655863.F0XPH0"/>
<dbReference type="eggNOG" id="KOG2614">
    <property type="taxonomic scope" value="Eukaryota"/>
</dbReference>
<dbReference type="EMBL" id="GL629801">
    <property type="protein sequence ID" value="EFX00609.1"/>
    <property type="molecule type" value="Genomic_DNA"/>
</dbReference>
<dbReference type="GO" id="GO:0004497">
    <property type="term" value="F:monooxygenase activity"/>
    <property type="evidence" value="ECO:0007669"/>
    <property type="project" value="InterPro"/>
</dbReference>
<keyword evidence="4" id="KW-0274">FAD</keyword>
<dbReference type="InterPro" id="IPR050562">
    <property type="entry name" value="FAD_mOase_fung"/>
</dbReference>
<evidence type="ECO:0000313" key="8">
    <source>
        <dbReference type="EMBL" id="EFX00609.1"/>
    </source>
</evidence>
<dbReference type="PRINTS" id="PR00420">
    <property type="entry name" value="RNGMNOXGNASE"/>
</dbReference>
<proteinExistence type="inferred from homology"/>
<dbReference type="OrthoDB" id="2431938at2759"/>
<keyword evidence="5" id="KW-0560">Oxidoreductase</keyword>
<keyword evidence="3" id="KW-0285">Flavoprotein</keyword>
<dbReference type="PANTHER" id="PTHR47356">
    <property type="entry name" value="FAD-DEPENDENT MONOOXYGENASE ASQG-RELATED"/>
    <property type="match status" value="1"/>
</dbReference>
<evidence type="ECO:0000259" key="7">
    <source>
        <dbReference type="Pfam" id="PF01494"/>
    </source>
</evidence>
<dbReference type="InterPro" id="IPR036188">
    <property type="entry name" value="FAD/NAD-bd_sf"/>
</dbReference>
<dbReference type="Proteomes" id="UP000007796">
    <property type="component" value="Unassembled WGS sequence"/>
</dbReference>
<keyword evidence="6" id="KW-0472">Membrane</keyword>
<comment type="similarity">
    <text evidence="2">Belongs to the paxM FAD-dependent monooxygenase family.</text>
</comment>
<feature type="domain" description="FAD-binding" evidence="7">
    <location>
        <begin position="13"/>
        <end position="350"/>
    </location>
</feature>
<dbReference type="Gene3D" id="3.50.50.60">
    <property type="entry name" value="FAD/NAD(P)-binding domain"/>
    <property type="match status" value="1"/>
</dbReference>
<keyword evidence="6" id="KW-1133">Transmembrane helix</keyword>
<gene>
    <name evidence="8" type="ORF">CMQ_7611</name>
</gene>
<name>F0XPH0_GROCL</name>
<keyword evidence="9" id="KW-1185">Reference proteome</keyword>
<organism evidence="9">
    <name type="scientific">Grosmannia clavigera (strain kw1407 / UAMH 11150)</name>
    <name type="common">Blue stain fungus</name>
    <name type="synonym">Graphiocladiella clavigera</name>
    <dbReference type="NCBI Taxonomy" id="655863"/>
    <lineage>
        <taxon>Eukaryota</taxon>
        <taxon>Fungi</taxon>
        <taxon>Dikarya</taxon>
        <taxon>Ascomycota</taxon>
        <taxon>Pezizomycotina</taxon>
        <taxon>Sordariomycetes</taxon>
        <taxon>Sordariomycetidae</taxon>
        <taxon>Ophiostomatales</taxon>
        <taxon>Ophiostomataceae</taxon>
        <taxon>Leptographium</taxon>
    </lineage>
</organism>
<dbReference type="AlphaFoldDB" id="F0XPH0"/>
<feature type="transmembrane region" description="Helical" evidence="6">
    <location>
        <begin position="224"/>
        <end position="246"/>
    </location>
</feature>
<evidence type="ECO:0000256" key="3">
    <source>
        <dbReference type="ARBA" id="ARBA00022630"/>
    </source>
</evidence>
<evidence type="ECO:0000256" key="1">
    <source>
        <dbReference type="ARBA" id="ARBA00001974"/>
    </source>
</evidence>
<reference evidence="8 9" key="1">
    <citation type="journal article" date="2011" name="Proc. Natl. Acad. Sci. U.S.A.">
        <title>Genome and transcriptome analyses of the mountain pine beetle-fungal symbiont Grosmannia clavigera, a lodgepole pine pathogen.</title>
        <authorList>
            <person name="DiGuistini S."/>
            <person name="Wang Y."/>
            <person name="Liao N.Y."/>
            <person name="Taylor G."/>
            <person name="Tanguay P."/>
            <person name="Feau N."/>
            <person name="Henrissat B."/>
            <person name="Chan S.K."/>
            <person name="Hesse-Orce U."/>
            <person name="Alamouti S.M."/>
            <person name="Tsui C.K.M."/>
            <person name="Docking R.T."/>
            <person name="Levasseur A."/>
            <person name="Haridas S."/>
            <person name="Robertson G."/>
            <person name="Birol I."/>
            <person name="Holt R.A."/>
            <person name="Marra M.A."/>
            <person name="Hamelin R.C."/>
            <person name="Hirst M."/>
            <person name="Jones S.J.M."/>
            <person name="Bohlmann J."/>
            <person name="Breuil C."/>
        </authorList>
    </citation>
    <scope>NUCLEOTIDE SEQUENCE [LARGE SCALE GENOMIC DNA]</scope>
    <source>
        <strain evidence="9">kw1407 / UAMH 11150</strain>
    </source>
</reference>
<dbReference type="GeneID" id="25981175"/>
<keyword evidence="6" id="KW-0812">Transmembrane</keyword>
<dbReference type="InterPro" id="IPR002938">
    <property type="entry name" value="FAD-bd"/>
</dbReference>
<evidence type="ECO:0000313" key="9">
    <source>
        <dbReference type="Proteomes" id="UP000007796"/>
    </source>
</evidence>
<evidence type="ECO:0000256" key="2">
    <source>
        <dbReference type="ARBA" id="ARBA00007992"/>
    </source>
</evidence>
<dbReference type="RefSeq" id="XP_014170091.1">
    <property type="nucleotide sequence ID" value="XM_014314616.1"/>
</dbReference>
<evidence type="ECO:0000256" key="6">
    <source>
        <dbReference type="SAM" id="Phobius"/>
    </source>
</evidence>
<dbReference type="InParanoid" id="F0XPH0"/>
<comment type="cofactor">
    <cofactor evidence="1">
        <name>FAD</name>
        <dbReference type="ChEBI" id="CHEBI:57692"/>
    </cofactor>
</comment>
<dbReference type="HOGENOM" id="CLU_009665_12_2_1"/>
<accession>F0XPH0</accession>
<sequence>MAAPESTSRLFRAIIAGGSIVGLTMALALDRADIDYVLLETGEVAPDLGASVSMHAHTQRVMEQLAVWPEIDAAVVPVTDREHYDEHGWLFEKSAILQEISKMCLGRQTSFMARRFWLQCLYNQIRDKNKVRAHTGLVSFVETADDVTVTTTGGEIITGDVLIGADGIHSTVRQQLADEAAAAGKEAAATAMRSGFVSKYQCIFATAKNDEPQQFLLPGMVHNVYYRGFSGVISAGVPGFAFWFLFVKSDQASRTPDTPRFSDADVEAVIDRYGHHAVGPGYTFRDLWQATTKAAMLPLEEGVLATAWRSPGGRVVLAGDAVHKATINPGLGANLGVEGVVHLANLLVPLVRRVAVEPDDRNCHTRPTRLQLADVFSAYEKLQRPHADLVVSMSSYLTRFEAMETWWLRLLRRLSPWISDRTKASKFAGYVREGPWLSYLPNPDDERR</sequence>
<dbReference type="PANTHER" id="PTHR47356:SF2">
    <property type="entry name" value="FAD-BINDING DOMAIN-CONTAINING PROTEIN-RELATED"/>
    <property type="match status" value="1"/>
</dbReference>
<feature type="transmembrane region" description="Helical" evidence="6">
    <location>
        <begin position="12"/>
        <end position="29"/>
    </location>
</feature>
<dbReference type="Pfam" id="PF01494">
    <property type="entry name" value="FAD_binding_3"/>
    <property type="match status" value="1"/>
</dbReference>
<dbReference type="SUPFAM" id="SSF51905">
    <property type="entry name" value="FAD/NAD(P)-binding domain"/>
    <property type="match status" value="1"/>
</dbReference>
<protein>
    <submittedName>
        <fullName evidence="8">FAD-binding domain containing protein</fullName>
    </submittedName>
</protein>
<evidence type="ECO:0000256" key="4">
    <source>
        <dbReference type="ARBA" id="ARBA00022827"/>
    </source>
</evidence>